<dbReference type="RefSeq" id="XP_005792704.1">
    <property type="nucleotide sequence ID" value="XM_005792647.1"/>
</dbReference>
<reference evidence="1" key="2">
    <citation type="submission" date="2024-10" db="UniProtKB">
        <authorList>
            <consortium name="EnsemblProtists"/>
        </authorList>
    </citation>
    <scope>IDENTIFICATION</scope>
</reference>
<evidence type="ECO:0000313" key="1">
    <source>
        <dbReference type="EnsemblProtists" id="EOD40275"/>
    </source>
</evidence>
<evidence type="ECO:0000313" key="2">
    <source>
        <dbReference type="Proteomes" id="UP000013827"/>
    </source>
</evidence>
<sequence>MPKTVPAMRGANAGALRPHCALGIDAARLEVDLAPRREKRPWGGEKAFDGVHGVEALAEICRATGVIVLDQDLVVLRNIDHLSGAPTPGVVMQHSPSFAGYCFPAAVNSGLMVLEPSTAVFRRAFDGLQNRSRFKPRRNDKSDQDVWRVLLPTVHGLLIGYNALKYANLVSPAEWSQIHVLHDAWQNLGSRWWNRGNGSAVYTEVMRLSRQSDKYLWARANASASSARADGLWWRSESDQKWIRAGKEHPLVA</sequence>
<dbReference type="Proteomes" id="UP000013827">
    <property type="component" value="Unassembled WGS sequence"/>
</dbReference>
<name>A0A0D3KWZ0_EMIH1</name>
<dbReference type="KEGG" id="ehx:EMIHUDRAFT_251201"/>
<dbReference type="EnsemblProtists" id="EOD40275">
    <property type="protein sequence ID" value="EOD40275"/>
    <property type="gene ID" value="EMIHUDRAFT_251201"/>
</dbReference>
<protein>
    <recommendedName>
        <fullName evidence="3">Nucleotide-diphospho-sugar transferase domain-containing protein</fullName>
    </recommendedName>
</protein>
<reference evidence="2" key="1">
    <citation type="journal article" date="2013" name="Nature">
        <title>Pan genome of the phytoplankton Emiliania underpins its global distribution.</title>
        <authorList>
            <person name="Read B.A."/>
            <person name="Kegel J."/>
            <person name="Klute M.J."/>
            <person name="Kuo A."/>
            <person name="Lefebvre S.C."/>
            <person name="Maumus F."/>
            <person name="Mayer C."/>
            <person name="Miller J."/>
            <person name="Monier A."/>
            <person name="Salamov A."/>
            <person name="Young J."/>
            <person name="Aguilar M."/>
            <person name="Claverie J.M."/>
            <person name="Frickenhaus S."/>
            <person name="Gonzalez K."/>
            <person name="Herman E.K."/>
            <person name="Lin Y.C."/>
            <person name="Napier J."/>
            <person name="Ogata H."/>
            <person name="Sarno A.F."/>
            <person name="Shmutz J."/>
            <person name="Schroeder D."/>
            <person name="de Vargas C."/>
            <person name="Verret F."/>
            <person name="von Dassow P."/>
            <person name="Valentin K."/>
            <person name="Van de Peer Y."/>
            <person name="Wheeler G."/>
            <person name="Dacks J.B."/>
            <person name="Delwiche C.F."/>
            <person name="Dyhrman S.T."/>
            <person name="Glockner G."/>
            <person name="John U."/>
            <person name="Richards T."/>
            <person name="Worden A.Z."/>
            <person name="Zhang X."/>
            <person name="Grigoriev I.V."/>
            <person name="Allen A.E."/>
            <person name="Bidle K."/>
            <person name="Borodovsky M."/>
            <person name="Bowler C."/>
            <person name="Brownlee C."/>
            <person name="Cock J.M."/>
            <person name="Elias M."/>
            <person name="Gladyshev V.N."/>
            <person name="Groth M."/>
            <person name="Guda C."/>
            <person name="Hadaegh A."/>
            <person name="Iglesias-Rodriguez M.D."/>
            <person name="Jenkins J."/>
            <person name="Jones B.M."/>
            <person name="Lawson T."/>
            <person name="Leese F."/>
            <person name="Lindquist E."/>
            <person name="Lobanov A."/>
            <person name="Lomsadze A."/>
            <person name="Malik S.B."/>
            <person name="Marsh M.E."/>
            <person name="Mackinder L."/>
            <person name="Mock T."/>
            <person name="Mueller-Roeber B."/>
            <person name="Pagarete A."/>
            <person name="Parker M."/>
            <person name="Probert I."/>
            <person name="Quesneville H."/>
            <person name="Raines C."/>
            <person name="Rensing S.A."/>
            <person name="Riano-Pachon D.M."/>
            <person name="Richier S."/>
            <person name="Rokitta S."/>
            <person name="Shiraiwa Y."/>
            <person name="Soanes D.M."/>
            <person name="van der Giezen M."/>
            <person name="Wahlund T.M."/>
            <person name="Williams B."/>
            <person name="Wilson W."/>
            <person name="Wolfe G."/>
            <person name="Wurch L.L."/>
        </authorList>
    </citation>
    <scope>NUCLEOTIDE SEQUENCE</scope>
</reference>
<evidence type="ECO:0008006" key="3">
    <source>
        <dbReference type="Google" id="ProtNLM"/>
    </source>
</evidence>
<dbReference type="PaxDb" id="2903-EOD40275"/>
<dbReference type="AlphaFoldDB" id="A0A0D3KWZ0"/>
<keyword evidence="2" id="KW-1185">Reference proteome</keyword>
<accession>A0A0D3KWZ0</accession>
<dbReference type="HOGENOM" id="CLU_1100188_0_0_1"/>
<dbReference type="SUPFAM" id="SSF53448">
    <property type="entry name" value="Nucleotide-diphospho-sugar transferases"/>
    <property type="match status" value="1"/>
</dbReference>
<proteinExistence type="predicted"/>
<dbReference type="InterPro" id="IPR029044">
    <property type="entry name" value="Nucleotide-diphossugar_trans"/>
</dbReference>
<organism evidence="1 2">
    <name type="scientific">Emiliania huxleyi (strain CCMP1516)</name>
    <dbReference type="NCBI Taxonomy" id="280463"/>
    <lineage>
        <taxon>Eukaryota</taxon>
        <taxon>Haptista</taxon>
        <taxon>Haptophyta</taxon>
        <taxon>Prymnesiophyceae</taxon>
        <taxon>Isochrysidales</taxon>
        <taxon>Noelaerhabdaceae</taxon>
        <taxon>Emiliania</taxon>
    </lineage>
</organism>
<dbReference type="GeneID" id="17285548"/>
<dbReference type="Gene3D" id="3.90.550.10">
    <property type="entry name" value="Spore Coat Polysaccharide Biosynthesis Protein SpsA, Chain A"/>
    <property type="match status" value="1"/>
</dbReference>